<feature type="region of interest" description="Disordered" evidence="1">
    <location>
        <begin position="429"/>
        <end position="569"/>
    </location>
</feature>
<feature type="compositionally biased region" description="Basic and acidic residues" evidence="1">
    <location>
        <begin position="398"/>
        <end position="417"/>
    </location>
</feature>
<gene>
    <name evidence="2" type="ORF">A4X13_0g6196</name>
</gene>
<reference evidence="2" key="2">
    <citation type="journal article" date="2019" name="IMA Fungus">
        <title>Genome sequencing and comparison of five Tilletia species to identify candidate genes for the detection of regulated species infecting wheat.</title>
        <authorList>
            <person name="Nguyen H.D.T."/>
            <person name="Sultana T."/>
            <person name="Kesanakurti P."/>
            <person name="Hambleton S."/>
        </authorList>
    </citation>
    <scope>NUCLEOTIDE SEQUENCE</scope>
    <source>
        <strain evidence="2">DAOMC 236416</strain>
    </source>
</reference>
<feature type="compositionally biased region" description="Basic residues" evidence="1">
    <location>
        <begin position="217"/>
        <end position="226"/>
    </location>
</feature>
<feature type="region of interest" description="Disordered" evidence="1">
    <location>
        <begin position="716"/>
        <end position="741"/>
    </location>
</feature>
<feature type="compositionally biased region" description="Basic and acidic residues" evidence="1">
    <location>
        <begin position="327"/>
        <end position="339"/>
    </location>
</feature>
<evidence type="ECO:0000313" key="2">
    <source>
        <dbReference type="EMBL" id="KAE8244870.1"/>
    </source>
</evidence>
<evidence type="ECO:0000313" key="3">
    <source>
        <dbReference type="Proteomes" id="UP000077521"/>
    </source>
</evidence>
<feature type="compositionally biased region" description="Acidic residues" evidence="1">
    <location>
        <begin position="232"/>
        <end position="284"/>
    </location>
</feature>
<reference evidence="2" key="1">
    <citation type="submission" date="2016-04" db="EMBL/GenBank/DDBJ databases">
        <authorList>
            <person name="Nguyen H.D."/>
            <person name="Samba Siva P."/>
            <person name="Cullis J."/>
            <person name="Levesque C.A."/>
            <person name="Hambleton S."/>
        </authorList>
    </citation>
    <scope>NUCLEOTIDE SEQUENCE</scope>
    <source>
        <strain evidence="2">DAOMC 236416</strain>
    </source>
</reference>
<evidence type="ECO:0000256" key="1">
    <source>
        <dbReference type="SAM" id="MobiDB-lite"/>
    </source>
</evidence>
<name>A0A8T8SRV3_9BASI</name>
<proteinExistence type="predicted"/>
<feature type="compositionally biased region" description="Basic and acidic residues" evidence="1">
    <location>
        <begin position="429"/>
        <end position="568"/>
    </location>
</feature>
<dbReference type="AlphaFoldDB" id="A0A8T8SRV3"/>
<dbReference type="Proteomes" id="UP000077521">
    <property type="component" value="Unassembled WGS sequence"/>
</dbReference>
<sequence>MKNSGSTKRGLSSLDLGARVLTASVRCPVPPECDMAAKKGKRAAEKTSGTWQWTREQEEAICTWLAKPGRDGNANGGARSYNKNKTMACQQMLDELKEDDALEVNGLAKEQLVNKVSKMISTYKKHLDTLENATGGGVGKKLLREDHDENDWTWDKQGKGKTNEKKESIKAYLNRACPYYYAMDNILGDNANVKPPNLKEGGARNQLQLPKLTPGQKKTKATKKGKEKAVETEAEVEGDEDEEDEREGDGHEDEEEEGVDEVDGSGADEDSDLSELEYGDDGSDSEAVRLLEEEVGGPSDHTAGLLTGSRFGSTSTKETAVGSSKDGPAKSKSTGDLRSKKSQPATRPSRIPIVKSKSAKILKQQQSQQSRLPGKPATRKETTGAPNVAQALTNMVGSEERRNEMRRQDELLERERSAAVADALEKSRLALEREKEDNARDLEQRKLAATQRKESNERADRNLQHSSGRDEREENRKEEREKDRRAELRKDKEAEERREESRREEKRRDKEERRREGERNKSFQLEMEAKRQERQDDKRREEKRDEREREDRLEEKNKREREERERNTMRPYTYPYQQASHGHFMPPMMPTPFTSQTNVLPPHYPPYYPNTAGSYDPMNASLGAPVSSAPYPFPPGIPPSFPYAAYNHGYVPQPTPTSFHAHDYGYPPIPPSIHPHASPRHPTFPSHPPSLLPHHARSSTPLSTHGVPVEFVVPMEEGAGEESGGGRWEESESWEDERRWN</sequence>
<dbReference type="EMBL" id="LWDF02000560">
    <property type="protein sequence ID" value="KAE8244870.1"/>
    <property type="molecule type" value="Genomic_DNA"/>
</dbReference>
<accession>A0A8T8SRV3</accession>
<feature type="region of interest" description="Disordered" evidence="1">
    <location>
        <begin position="677"/>
        <end position="702"/>
    </location>
</feature>
<organism evidence="2 3">
    <name type="scientific">Tilletia indica</name>
    <dbReference type="NCBI Taxonomy" id="43049"/>
    <lineage>
        <taxon>Eukaryota</taxon>
        <taxon>Fungi</taxon>
        <taxon>Dikarya</taxon>
        <taxon>Basidiomycota</taxon>
        <taxon>Ustilaginomycotina</taxon>
        <taxon>Exobasidiomycetes</taxon>
        <taxon>Tilletiales</taxon>
        <taxon>Tilletiaceae</taxon>
        <taxon>Tilletia</taxon>
    </lineage>
</organism>
<feature type="region of interest" description="Disordered" evidence="1">
    <location>
        <begin position="195"/>
        <end position="417"/>
    </location>
</feature>
<feature type="compositionally biased region" description="Polar residues" evidence="1">
    <location>
        <begin position="310"/>
        <end position="322"/>
    </location>
</feature>
<comment type="caution">
    <text evidence="2">The sequence shown here is derived from an EMBL/GenBank/DDBJ whole genome shotgun (WGS) entry which is preliminary data.</text>
</comment>
<keyword evidence="3" id="KW-1185">Reference proteome</keyword>
<protein>
    <submittedName>
        <fullName evidence="2">Uncharacterized protein</fullName>
    </submittedName>
</protein>